<dbReference type="Pfam" id="PF00850">
    <property type="entry name" value="Hist_deacetyl"/>
    <property type="match status" value="1"/>
</dbReference>
<dbReference type="AlphaFoldDB" id="A0A5C6AB61"/>
<dbReference type="InterPro" id="IPR037138">
    <property type="entry name" value="His_deacetylse_dom_sf"/>
</dbReference>
<name>A0A5C6AB61_9BACT</name>
<feature type="domain" description="Histone deacetylase" evidence="3">
    <location>
        <begin position="40"/>
        <end position="294"/>
    </location>
</feature>
<dbReference type="RefSeq" id="WP_146445122.1">
    <property type="nucleotide sequence ID" value="NZ_SJPR01000003.1"/>
</dbReference>
<dbReference type="GO" id="GO:0016787">
    <property type="term" value="F:hydrolase activity"/>
    <property type="evidence" value="ECO:0007669"/>
    <property type="project" value="UniProtKB-KW"/>
</dbReference>
<evidence type="ECO:0000259" key="3">
    <source>
        <dbReference type="Pfam" id="PF00850"/>
    </source>
</evidence>
<dbReference type="InterPro" id="IPR023801">
    <property type="entry name" value="His_deacetylse_dom"/>
</dbReference>
<keyword evidence="5" id="KW-1185">Reference proteome</keyword>
<sequence length="314" mass="34655">MLFAYYSDHVALPLPEKHAFPRNKYALTRQRVTAFAAELSIELRPAPPATDAELLRVHTAEYVRRVRSGTLTEVEQREIGFPWSEGFVQRSLHSNGATLAAGRAVFAERDAGRDAWGCHLAGGTHHAFPDRGQGFCVFNDMAVAVRNLRAEGRFERALVLDLDVHQGNGTAAIFADDPMTFTVSLHGGKNYPRLKETSDLDVPLPDACEDAEYLGRLDETLAETWRRFDPQAVFYIAGADPYEHDRYGRMKLTMAGLRERDERVAAACRERGLPVVAAMGGGYARDVDAVAAIYATTVEVLARYAPPSGARVCD</sequence>
<protein>
    <submittedName>
        <fullName evidence="4">Acetoin utilization protein AcuC</fullName>
    </submittedName>
</protein>
<dbReference type="InterPro" id="IPR023696">
    <property type="entry name" value="Ureohydrolase_dom_sf"/>
</dbReference>
<reference evidence="4 5" key="1">
    <citation type="submission" date="2019-02" db="EMBL/GenBank/DDBJ databases">
        <title>Deep-cultivation of Planctomycetes and their phenomic and genomic characterization uncovers novel biology.</title>
        <authorList>
            <person name="Wiegand S."/>
            <person name="Jogler M."/>
            <person name="Boedeker C."/>
            <person name="Pinto D."/>
            <person name="Vollmers J."/>
            <person name="Rivas-Marin E."/>
            <person name="Kohn T."/>
            <person name="Peeters S.H."/>
            <person name="Heuer A."/>
            <person name="Rast P."/>
            <person name="Oberbeckmann S."/>
            <person name="Bunk B."/>
            <person name="Jeske O."/>
            <person name="Meyerdierks A."/>
            <person name="Storesund J.E."/>
            <person name="Kallscheuer N."/>
            <person name="Luecker S."/>
            <person name="Lage O.M."/>
            <person name="Pohl T."/>
            <person name="Merkel B.J."/>
            <person name="Hornburger P."/>
            <person name="Mueller R.-W."/>
            <person name="Bruemmer F."/>
            <person name="Labrenz M."/>
            <person name="Spormann A.M."/>
            <person name="Op Den Camp H."/>
            <person name="Overmann J."/>
            <person name="Amann R."/>
            <person name="Jetten M.S.M."/>
            <person name="Mascher T."/>
            <person name="Medema M.H."/>
            <person name="Devos D.P."/>
            <person name="Kaster A.-K."/>
            <person name="Ovreas L."/>
            <person name="Rohde M."/>
            <person name="Galperin M.Y."/>
            <person name="Jogler C."/>
        </authorList>
    </citation>
    <scope>NUCLEOTIDE SEQUENCE [LARGE SCALE GENOMIC DNA]</scope>
    <source>
        <strain evidence="4 5">Pla108</strain>
    </source>
</reference>
<dbReference type="CDD" id="cd09993">
    <property type="entry name" value="HDAC_classIV"/>
    <property type="match status" value="1"/>
</dbReference>
<dbReference type="Proteomes" id="UP000317421">
    <property type="component" value="Unassembled WGS sequence"/>
</dbReference>
<organism evidence="4 5">
    <name type="scientific">Botrimarina colliarenosi</name>
    <dbReference type="NCBI Taxonomy" id="2528001"/>
    <lineage>
        <taxon>Bacteria</taxon>
        <taxon>Pseudomonadati</taxon>
        <taxon>Planctomycetota</taxon>
        <taxon>Planctomycetia</taxon>
        <taxon>Pirellulales</taxon>
        <taxon>Lacipirellulaceae</taxon>
        <taxon>Botrimarina</taxon>
    </lineage>
</organism>
<evidence type="ECO:0000313" key="4">
    <source>
        <dbReference type="EMBL" id="TWT96597.1"/>
    </source>
</evidence>
<evidence type="ECO:0000313" key="5">
    <source>
        <dbReference type="Proteomes" id="UP000317421"/>
    </source>
</evidence>
<dbReference type="SUPFAM" id="SSF52768">
    <property type="entry name" value="Arginase/deacetylase"/>
    <property type="match status" value="1"/>
</dbReference>
<dbReference type="GO" id="GO:0040029">
    <property type="term" value="P:epigenetic regulation of gene expression"/>
    <property type="evidence" value="ECO:0007669"/>
    <property type="project" value="TreeGrafter"/>
</dbReference>
<comment type="similarity">
    <text evidence="1">Belongs to the histone deacetylase family.</text>
</comment>
<dbReference type="EMBL" id="SJPR01000003">
    <property type="protein sequence ID" value="TWT96597.1"/>
    <property type="molecule type" value="Genomic_DNA"/>
</dbReference>
<dbReference type="PANTHER" id="PTHR10625:SF19">
    <property type="entry name" value="HISTONE DEACETYLASE 12"/>
    <property type="match status" value="1"/>
</dbReference>
<accession>A0A5C6AB61</accession>
<dbReference type="InterPro" id="IPR044150">
    <property type="entry name" value="HDAC_classIV"/>
</dbReference>
<dbReference type="PANTHER" id="PTHR10625">
    <property type="entry name" value="HISTONE DEACETYLASE HDAC1-RELATED"/>
    <property type="match status" value="1"/>
</dbReference>
<dbReference type="PRINTS" id="PR01270">
    <property type="entry name" value="HDASUPER"/>
</dbReference>
<dbReference type="OrthoDB" id="9808367at2"/>
<proteinExistence type="inferred from homology"/>
<comment type="caution">
    <text evidence="4">The sequence shown here is derived from an EMBL/GenBank/DDBJ whole genome shotgun (WGS) entry which is preliminary data.</text>
</comment>
<evidence type="ECO:0000256" key="2">
    <source>
        <dbReference type="ARBA" id="ARBA00022801"/>
    </source>
</evidence>
<dbReference type="Gene3D" id="3.40.800.20">
    <property type="entry name" value="Histone deacetylase domain"/>
    <property type="match status" value="1"/>
</dbReference>
<dbReference type="GO" id="GO:0004407">
    <property type="term" value="F:histone deacetylase activity"/>
    <property type="evidence" value="ECO:0007669"/>
    <property type="project" value="InterPro"/>
</dbReference>
<keyword evidence="2" id="KW-0378">Hydrolase</keyword>
<evidence type="ECO:0000256" key="1">
    <source>
        <dbReference type="ARBA" id="ARBA00005947"/>
    </source>
</evidence>
<dbReference type="InterPro" id="IPR000286">
    <property type="entry name" value="HDACs"/>
</dbReference>
<gene>
    <name evidence="4" type="primary">acuC</name>
    <name evidence="4" type="ORF">Pla108_23660</name>
</gene>